<evidence type="ECO:0000313" key="3">
    <source>
        <dbReference type="Proteomes" id="UP000316213"/>
    </source>
</evidence>
<dbReference type="Proteomes" id="UP000316213">
    <property type="component" value="Unassembled WGS sequence"/>
</dbReference>
<dbReference type="AlphaFoldDB" id="A0A5C6A657"/>
<evidence type="ECO:0000313" key="2">
    <source>
        <dbReference type="EMBL" id="TWT94926.1"/>
    </source>
</evidence>
<name>A0A5C6A657_9BACT</name>
<dbReference type="RefSeq" id="WP_146578889.1">
    <property type="nucleotide sequence ID" value="NZ_SJPM01000007.1"/>
</dbReference>
<accession>A0A5C6A657</accession>
<reference evidence="2 3" key="1">
    <citation type="submission" date="2019-02" db="EMBL/GenBank/DDBJ databases">
        <title>Deep-cultivation of Planctomycetes and their phenomic and genomic characterization uncovers novel biology.</title>
        <authorList>
            <person name="Wiegand S."/>
            <person name="Jogler M."/>
            <person name="Boedeker C."/>
            <person name="Pinto D."/>
            <person name="Vollmers J."/>
            <person name="Rivas-Marin E."/>
            <person name="Kohn T."/>
            <person name="Peeters S.H."/>
            <person name="Heuer A."/>
            <person name="Rast P."/>
            <person name="Oberbeckmann S."/>
            <person name="Bunk B."/>
            <person name="Jeske O."/>
            <person name="Meyerdierks A."/>
            <person name="Storesund J.E."/>
            <person name="Kallscheuer N."/>
            <person name="Luecker S."/>
            <person name="Lage O.M."/>
            <person name="Pohl T."/>
            <person name="Merkel B.J."/>
            <person name="Hornburger P."/>
            <person name="Mueller R.-W."/>
            <person name="Bruemmer F."/>
            <person name="Labrenz M."/>
            <person name="Spormann A.M."/>
            <person name="Op Den Camp H."/>
            <person name="Overmann J."/>
            <person name="Amann R."/>
            <person name="Jetten M.S.M."/>
            <person name="Mascher T."/>
            <person name="Medema M.H."/>
            <person name="Devos D.P."/>
            <person name="Kaster A.-K."/>
            <person name="Ovreas L."/>
            <person name="Rohde M."/>
            <person name="Galperin M.Y."/>
            <person name="Jogler C."/>
        </authorList>
    </citation>
    <scope>NUCLEOTIDE SEQUENCE [LARGE SCALE GENOMIC DNA]</scope>
    <source>
        <strain evidence="2 3">Pla100</strain>
    </source>
</reference>
<feature type="region of interest" description="Disordered" evidence="1">
    <location>
        <begin position="156"/>
        <end position="177"/>
    </location>
</feature>
<organism evidence="2 3">
    <name type="scientific">Neorhodopirellula pilleata</name>
    <dbReference type="NCBI Taxonomy" id="2714738"/>
    <lineage>
        <taxon>Bacteria</taxon>
        <taxon>Pseudomonadati</taxon>
        <taxon>Planctomycetota</taxon>
        <taxon>Planctomycetia</taxon>
        <taxon>Pirellulales</taxon>
        <taxon>Pirellulaceae</taxon>
        <taxon>Neorhodopirellula</taxon>
    </lineage>
</organism>
<gene>
    <name evidence="2" type="ORF">Pla100_35010</name>
</gene>
<sequence length="177" mass="19370">MGDDGLKLTSPLHLVTGGWDCWRCGSQMEVVAILCENTAEPDMGSFILSSTATLPIHVVEFVQRRCPTFRLTFSKTVRAKYYANNCPNCGVISGDFFLHSEPGAPFFPTEEDEARSLTLEQIPLSEPVIIDSGCGYGTGELILQFAKRINRDNDFAPKSVTEKSDAPKSPVGGEFES</sequence>
<keyword evidence="3" id="KW-1185">Reference proteome</keyword>
<dbReference type="EMBL" id="SJPM01000007">
    <property type="protein sequence ID" value="TWT94926.1"/>
    <property type="molecule type" value="Genomic_DNA"/>
</dbReference>
<proteinExistence type="predicted"/>
<feature type="compositionally biased region" description="Basic and acidic residues" evidence="1">
    <location>
        <begin position="156"/>
        <end position="166"/>
    </location>
</feature>
<comment type="caution">
    <text evidence="2">The sequence shown here is derived from an EMBL/GenBank/DDBJ whole genome shotgun (WGS) entry which is preliminary data.</text>
</comment>
<evidence type="ECO:0000256" key="1">
    <source>
        <dbReference type="SAM" id="MobiDB-lite"/>
    </source>
</evidence>
<dbReference type="OrthoDB" id="9792687at2"/>
<protein>
    <submittedName>
        <fullName evidence="2">Uncharacterized protein</fullName>
    </submittedName>
</protein>